<gene>
    <name evidence="1" type="ORF">CAter282_3501</name>
</gene>
<protein>
    <submittedName>
        <fullName evidence="1">Uncharacterized protein</fullName>
    </submittedName>
</protein>
<evidence type="ECO:0000313" key="2">
    <source>
        <dbReference type="Proteomes" id="UP000071778"/>
    </source>
</evidence>
<organism evidence="1 2">
    <name type="scientific">Collimonas arenae</name>
    <dbReference type="NCBI Taxonomy" id="279058"/>
    <lineage>
        <taxon>Bacteria</taxon>
        <taxon>Pseudomonadati</taxon>
        <taxon>Pseudomonadota</taxon>
        <taxon>Betaproteobacteria</taxon>
        <taxon>Burkholderiales</taxon>
        <taxon>Oxalobacteraceae</taxon>
        <taxon>Collimonas</taxon>
    </lineage>
</organism>
<accession>A0A127PTY6</accession>
<sequence length="38" mass="4094">MLSVFDTIDEAAKCGLYCFLQAAVEAQGQYGQITVPIV</sequence>
<dbReference type="AlphaFoldDB" id="A0A127PTY6"/>
<dbReference type="Proteomes" id="UP000071778">
    <property type="component" value="Chromosome"/>
</dbReference>
<evidence type="ECO:0000313" key="1">
    <source>
        <dbReference type="EMBL" id="AMP11189.1"/>
    </source>
</evidence>
<keyword evidence="2" id="KW-1185">Reference proteome</keyword>
<name>A0A127PTY6_9BURK</name>
<proteinExistence type="predicted"/>
<reference evidence="1 2" key="1">
    <citation type="submission" date="2015-11" db="EMBL/GenBank/DDBJ databases">
        <title>Exploring the genomic traits of fungus-feeding bacterial genus Collimonas.</title>
        <authorList>
            <person name="Song C."/>
            <person name="Schmidt R."/>
            <person name="de Jager V."/>
            <person name="Krzyzanowska D."/>
            <person name="Jongedijk E."/>
            <person name="Cankar K."/>
            <person name="Beekwilder J."/>
            <person name="van Veen A."/>
            <person name="de Boer W."/>
            <person name="van Veen J.A."/>
            <person name="Garbeva P."/>
        </authorList>
    </citation>
    <scope>NUCLEOTIDE SEQUENCE [LARGE SCALE GENOMIC DNA]</scope>
    <source>
        <strain evidence="1 2">Ter282</strain>
    </source>
</reference>
<dbReference type="EMBL" id="CP013235">
    <property type="protein sequence ID" value="AMP11189.1"/>
    <property type="molecule type" value="Genomic_DNA"/>
</dbReference>